<sequence length="136" mass="14987">MRILLGSVISRPTGGKASDVSKDRVFQFQDVGQRLRLKQRSRARPLALADVIFQTRACRELPSFEDEDDKKTRPQQRQEVGQHQGSTRAAPDQGRPLWDMLRTRIPDFGPGSRSKPAPCPGLLPLASTVVGGQGAL</sequence>
<evidence type="ECO:0000313" key="2">
    <source>
        <dbReference type="EMBL" id="KAF6826529.1"/>
    </source>
</evidence>
<organism evidence="2 3">
    <name type="scientific">Colletotrichum musicola</name>
    <dbReference type="NCBI Taxonomy" id="2175873"/>
    <lineage>
        <taxon>Eukaryota</taxon>
        <taxon>Fungi</taxon>
        <taxon>Dikarya</taxon>
        <taxon>Ascomycota</taxon>
        <taxon>Pezizomycotina</taxon>
        <taxon>Sordariomycetes</taxon>
        <taxon>Hypocreomycetidae</taxon>
        <taxon>Glomerellales</taxon>
        <taxon>Glomerellaceae</taxon>
        <taxon>Colletotrichum</taxon>
        <taxon>Colletotrichum orchidearum species complex</taxon>
    </lineage>
</organism>
<gene>
    <name evidence="2" type="ORF">CMUS01_09394</name>
</gene>
<feature type="region of interest" description="Disordered" evidence="1">
    <location>
        <begin position="62"/>
        <end position="98"/>
    </location>
</feature>
<keyword evidence="3" id="KW-1185">Reference proteome</keyword>
<evidence type="ECO:0000313" key="3">
    <source>
        <dbReference type="Proteomes" id="UP000639643"/>
    </source>
</evidence>
<feature type="compositionally biased region" description="Polar residues" evidence="1">
    <location>
        <begin position="75"/>
        <end position="87"/>
    </location>
</feature>
<evidence type="ECO:0000256" key="1">
    <source>
        <dbReference type="SAM" id="MobiDB-lite"/>
    </source>
</evidence>
<proteinExistence type="predicted"/>
<dbReference type="EMBL" id="WIGM01000397">
    <property type="protein sequence ID" value="KAF6826529.1"/>
    <property type="molecule type" value="Genomic_DNA"/>
</dbReference>
<reference evidence="2" key="1">
    <citation type="journal article" date="2020" name="Phytopathology">
        <title>Genome Sequence Resources of Colletotrichum truncatum, C. plurivorum, C. musicola, and C. sojae: Four Species Pathogenic to Soybean (Glycine max).</title>
        <authorList>
            <person name="Rogerio F."/>
            <person name="Boufleur T.R."/>
            <person name="Ciampi-Guillardi M."/>
            <person name="Sukno S.A."/>
            <person name="Thon M.R."/>
            <person name="Massola Junior N.S."/>
            <person name="Baroncelli R."/>
        </authorList>
    </citation>
    <scope>NUCLEOTIDE SEQUENCE</scope>
    <source>
        <strain evidence="2">LFN0074</strain>
    </source>
</reference>
<dbReference type="AlphaFoldDB" id="A0A8H6K7X7"/>
<accession>A0A8H6K7X7</accession>
<comment type="caution">
    <text evidence="2">The sequence shown here is derived from an EMBL/GenBank/DDBJ whole genome shotgun (WGS) entry which is preliminary data.</text>
</comment>
<protein>
    <submittedName>
        <fullName evidence="2">Uncharacterized protein</fullName>
    </submittedName>
</protein>
<dbReference type="Proteomes" id="UP000639643">
    <property type="component" value="Unassembled WGS sequence"/>
</dbReference>
<name>A0A8H6K7X7_9PEZI</name>